<evidence type="ECO:0000313" key="2">
    <source>
        <dbReference type="Proteomes" id="UP001161247"/>
    </source>
</evidence>
<keyword evidence="2" id="KW-1185">Reference proteome</keyword>
<dbReference type="InterPro" id="IPR045012">
    <property type="entry name" value="NLP"/>
</dbReference>
<name>A0AAV1DGF7_OLDCO</name>
<dbReference type="AlphaFoldDB" id="A0AAV1DGF7"/>
<proteinExistence type="predicted"/>
<gene>
    <name evidence="1" type="ORF">OLC1_LOCUS14514</name>
</gene>
<organism evidence="1 2">
    <name type="scientific">Oldenlandia corymbosa var. corymbosa</name>
    <dbReference type="NCBI Taxonomy" id="529605"/>
    <lineage>
        <taxon>Eukaryota</taxon>
        <taxon>Viridiplantae</taxon>
        <taxon>Streptophyta</taxon>
        <taxon>Embryophyta</taxon>
        <taxon>Tracheophyta</taxon>
        <taxon>Spermatophyta</taxon>
        <taxon>Magnoliopsida</taxon>
        <taxon>eudicotyledons</taxon>
        <taxon>Gunneridae</taxon>
        <taxon>Pentapetalae</taxon>
        <taxon>asterids</taxon>
        <taxon>lamiids</taxon>
        <taxon>Gentianales</taxon>
        <taxon>Rubiaceae</taxon>
        <taxon>Rubioideae</taxon>
        <taxon>Spermacoceae</taxon>
        <taxon>Hedyotis-Oldenlandia complex</taxon>
        <taxon>Oldenlandia</taxon>
    </lineage>
</organism>
<dbReference type="EMBL" id="OX459122">
    <property type="protein sequence ID" value="CAI9105917.1"/>
    <property type="molecule type" value="Genomic_DNA"/>
</dbReference>
<reference evidence="1" key="1">
    <citation type="submission" date="2023-03" db="EMBL/GenBank/DDBJ databases">
        <authorList>
            <person name="Julca I."/>
        </authorList>
    </citation>
    <scope>NUCLEOTIDE SEQUENCE</scope>
</reference>
<accession>A0AAV1DGF7</accession>
<evidence type="ECO:0000313" key="1">
    <source>
        <dbReference type="EMBL" id="CAI9105917.1"/>
    </source>
</evidence>
<dbReference type="PANTHER" id="PTHR32002:SF62">
    <property type="entry name" value="PROTEIN NLP6-LIKE ISOFORM X1"/>
    <property type="match status" value="1"/>
</dbReference>
<protein>
    <submittedName>
        <fullName evidence="1">OLC1v1004950C1</fullName>
    </submittedName>
</protein>
<sequence length="244" mass="27678">MDFDSEGSPQLSATQIQDALLQQLHEIKHNEMCSDHDFLSHMPGIEECHGTNLRGFWFPKTTESSKISGFVSSPPESKSIEEKVTSLILSQNWGRDVLVQFWAPIVTKKGRMMLSVKGQPFGMSYLFNGFCGYRHSCIRQESLVEDINQLGPLGRVFSQGSLEYCLDIHYCSDEEFPLKHIAKHCGIKAYCVLPLFEWNHDSQPFAGVLEILSFQNYISPETLTIKNKGLTITKPHCRECQKVS</sequence>
<dbReference type="PANTHER" id="PTHR32002">
    <property type="entry name" value="PROTEIN NLP8"/>
    <property type="match status" value="1"/>
</dbReference>
<dbReference type="Proteomes" id="UP001161247">
    <property type="component" value="Chromosome 5"/>
</dbReference>
<dbReference type="GO" id="GO:0003700">
    <property type="term" value="F:DNA-binding transcription factor activity"/>
    <property type="evidence" value="ECO:0007669"/>
    <property type="project" value="InterPro"/>
</dbReference>